<proteinExistence type="predicted"/>
<sequence length="299" mass="33015">MTYAHHARNRITVVWNDFYQCPRPLGGARLQKGPEVRTAVNPKDFFTETQAHSSSALHSWVSPQFDTSAAAALPVRRGRRKCQSTTSILDRSSQLSRKSSVCKFPSLSFQARSRDQSLKTRTARTKKTTATASAAVSGAGNQPRGSRQLKKPVSCAQIIDTPKRQSASVRRRDEEKSSVSSRRCCDQPKTSSLQGERSGLLSDGASTPVSTEFSSVCLPPDVDTPELMQDGRSHPSSPTLHLLIAQPCNQQSDILVADSPERDYGLKVTWRRRRSLMLLLKEQGHLSDSDVLVHSLMDN</sequence>
<dbReference type="Pfam" id="PF15319">
    <property type="entry name" value="RHINO"/>
    <property type="match status" value="1"/>
</dbReference>
<organism evidence="2 3">
    <name type="scientific">Solea senegalensis</name>
    <name type="common">Senegalese sole</name>
    <dbReference type="NCBI Taxonomy" id="28829"/>
    <lineage>
        <taxon>Eukaryota</taxon>
        <taxon>Metazoa</taxon>
        <taxon>Chordata</taxon>
        <taxon>Craniata</taxon>
        <taxon>Vertebrata</taxon>
        <taxon>Euteleostomi</taxon>
        <taxon>Actinopterygii</taxon>
        <taxon>Neopterygii</taxon>
        <taxon>Teleostei</taxon>
        <taxon>Neoteleostei</taxon>
        <taxon>Acanthomorphata</taxon>
        <taxon>Carangaria</taxon>
        <taxon>Pleuronectiformes</taxon>
        <taxon>Pleuronectoidei</taxon>
        <taxon>Soleidae</taxon>
        <taxon>Solea</taxon>
    </lineage>
</organism>
<evidence type="ECO:0000313" key="3">
    <source>
        <dbReference type="Proteomes" id="UP000693946"/>
    </source>
</evidence>
<dbReference type="PANTHER" id="PTHR35541:SF1">
    <property type="entry name" value="RAD9, HUS1, RAD1-INTERACTING NUCLEAR ORPHAN PROTEIN 1"/>
    <property type="match status" value="1"/>
</dbReference>
<dbReference type="GO" id="GO:0000077">
    <property type="term" value="P:DNA damage checkpoint signaling"/>
    <property type="evidence" value="ECO:0007669"/>
    <property type="project" value="InterPro"/>
</dbReference>
<name>A0AAV6QZV7_SOLSE</name>
<comment type="caution">
    <text evidence="2">The sequence shown here is derived from an EMBL/GenBank/DDBJ whole genome shotgun (WGS) entry which is preliminary data.</text>
</comment>
<evidence type="ECO:0000313" key="2">
    <source>
        <dbReference type="EMBL" id="KAG7497637.1"/>
    </source>
</evidence>
<accession>A0AAV6QZV7</accession>
<dbReference type="GO" id="GO:0005694">
    <property type="term" value="C:chromosome"/>
    <property type="evidence" value="ECO:0007669"/>
    <property type="project" value="TreeGrafter"/>
</dbReference>
<dbReference type="GO" id="GO:0005634">
    <property type="term" value="C:nucleus"/>
    <property type="evidence" value="ECO:0007669"/>
    <property type="project" value="InterPro"/>
</dbReference>
<reference evidence="2 3" key="1">
    <citation type="journal article" date="2021" name="Sci. Rep.">
        <title>Chromosome anchoring in Senegalese sole (Solea senegalensis) reveals sex-associated markers and genome rearrangements in flatfish.</title>
        <authorList>
            <person name="Guerrero-Cozar I."/>
            <person name="Gomez-Garrido J."/>
            <person name="Berbel C."/>
            <person name="Martinez-Blanch J.F."/>
            <person name="Alioto T."/>
            <person name="Claros M.G."/>
            <person name="Gagnaire P.A."/>
            <person name="Manchado M."/>
        </authorList>
    </citation>
    <scope>NUCLEOTIDE SEQUENCE [LARGE SCALE GENOMIC DNA]</scope>
    <source>
        <strain evidence="2">Sse05_10M</strain>
    </source>
</reference>
<dbReference type="AlphaFoldDB" id="A0AAV6QZV7"/>
<feature type="compositionally biased region" description="Low complexity" evidence="1">
    <location>
        <begin position="128"/>
        <end position="140"/>
    </location>
</feature>
<dbReference type="PANTHER" id="PTHR35541">
    <property type="entry name" value="RAD9, HUS1, RAD1-INTERACTING NUCLEAR ORPHAN PROTEIN 1"/>
    <property type="match status" value="1"/>
</dbReference>
<evidence type="ECO:0000256" key="1">
    <source>
        <dbReference type="SAM" id="MobiDB-lite"/>
    </source>
</evidence>
<dbReference type="EMBL" id="JAGKHQ010000015">
    <property type="protein sequence ID" value="KAG7497637.1"/>
    <property type="molecule type" value="Genomic_DNA"/>
</dbReference>
<dbReference type="InterPro" id="IPR029293">
    <property type="entry name" value="RHNO1"/>
</dbReference>
<dbReference type="GO" id="GO:0000725">
    <property type="term" value="P:recombinational repair"/>
    <property type="evidence" value="ECO:0007669"/>
    <property type="project" value="TreeGrafter"/>
</dbReference>
<feature type="compositionally biased region" description="Polar residues" evidence="1">
    <location>
        <begin position="204"/>
        <end position="214"/>
    </location>
</feature>
<keyword evidence="3" id="KW-1185">Reference proteome</keyword>
<protein>
    <submittedName>
        <fullName evidence="2">RAD9, HUS1, RAD1-interacting nuclear orphan protein 1</fullName>
    </submittedName>
</protein>
<gene>
    <name evidence="2" type="ORF">JOB18_041114</name>
</gene>
<feature type="region of interest" description="Disordered" evidence="1">
    <location>
        <begin position="113"/>
        <end position="238"/>
    </location>
</feature>
<dbReference type="Proteomes" id="UP000693946">
    <property type="component" value="Linkage Group LG3"/>
</dbReference>
<dbReference type="GO" id="GO:0071479">
    <property type="term" value="P:cellular response to ionizing radiation"/>
    <property type="evidence" value="ECO:0007669"/>
    <property type="project" value="InterPro"/>
</dbReference>